<gene>
    <name evidence="1" type="ORF">S06H3_51107</name>
</gene>
<evidence type="ECO:0000313" key="1">
    <source>
        <dbReference type="EMBL" id="GAI33950.1"/>
    </source>
</evidence>
<dbReference type="AlphaFoldDB" id="X1P4L2"/>
<dbReference type="EMBL" id="BARV01032407">
    <property type="protein sequence ID" value="GAI33950.1"/>
    <property type="molecule type" value="Genomic_DNA"/>
</dbReference>
<feature type="non-terminal residue" evidence="1">
    <location>
        <position position="250"/>
    </location>
</feature>
<sequence length="250" mass="29131">AHWEHASYMQIREMIHRGVLSLDKEMPEPPTTKEGWAARDAEGVKAAYDWYRLVEIPPFWRARLTEMMFEVPTRVDVRRWWDMRTIDEARLRSVYHAQGYHGKDLDDYVLWTKVYVAFPDLIARWKNGWITEEDVRSELTGYGMPADRLEELIQTKIKTTEPERVSEELDLTKAEICAGVKKGVISWEEGLELLQDIGKSREEAEFILEVKIGAAAGSPETYPEFKEWTQRFRKAAGMPARIPTEELKQA</sequence>
<accession>X1P4L2</accession>
<comment type="caution">
    <text evidence="1">The sequence shown here is derived from an EMBL/GenBank/DDBJ whole genome shotgun (WGS) entry which is preliminary data.</text>
</comment>
<organism evidence="1">
    <name type="scientific">marine sediment metagenome</name>
    <dbReference type="NCBI Taxonomy" id="412755"/>
    <lineage>
        <taxon>unclassified sequences</taxon>
        <taxon>metagenomes</taxon>
        <taxon>ecological metagenomes</taxon>
    </lineage>
</organism>
<name>X1P4L2_9ZZZZ</name>
<proteinExistence type="predicted"/>
<protein>
    <submittedName>
        <fullName evidence="1">Uncharacterized protein</fullName>
    </submittedName>
</protein>
<reference evidence="1" key="1">
    <citation type="journal article" date="2014" name="Front. Microbiol.">
        <title>High frequency of phylogenetically diverse reductive dehalogenase-homologous genes in deep subseafloor sedimentary metagenomes.</title>
        <authorList>
            <person name="Kawai M."/>
            <person name="Futagami T."/>
            <person name="Toyoda A."/>
            <person name="Takaki Y."/>
            <person name="Nishi S."/>
            <person name="Hori S."/>
            <person name="Arai W."/>
            <person name="Tsubouchi T."/>
            <person name="Morono Y."/>
            <person name="Uchiyama I."/>
            <person name="Ito T."/>
            <person name="Fujiyama A."/>
            <person name="Inagaki F."/>
            <person name="Takami H."/>
        </authorList>
    </citation>
    <scope>NUCLEOTIDE SEQUENCE</scope>
    <source>
        <strain evidence="1">Expedition CK06-06</strain>
    </source>
</reference>
<feature type="non-terminal residue" evidence="1">
    <location>
        <position position="1"/>
    </location>
</feature>